<keyword evidence="7" id="KW-0560">Oxidoreductase</keyword>
<dbReference type="InterPro" id="IPR008977">
    <property type="entry name" value="PHM/PNGase_F_dom_sf"/>
</dbReference>
<dbReference type="GO" id="GO:0004504">
    <property type="term" value="F:peptidylglycine monooxygenase activity"/>
    <property type="evidence" value="ECO:0007669"/>
    <property type="project" value="UniProtKB-EC"/>
</dbReference>
<dbReference type="Pfam" id="PF01082">
    <property type="entry name" value="Cu2_monooxygen"/>
    <property type="match status" value="1"/>
</dbReference>
<accession>A0A2K8JLU2</accession>
<dbReference type="InterPro" id="IPR014783">
    <property type="entry name" value="Cu2_ascorb_mOase_CS-2"/>
</dbReference>
<dbReference type="InterPro" id="IPR024548">
    <property type="entry name" value="Cu2_monoox_C"/>
</dbReference>
<comment type="similarity">
    <text evidence="2">Belongs to the copper type II ascorbate-dependent monooxygenase family.</text>
</comment>
<dbReference type="GO" id="GO:0006518">
    <property type="term" value="P:peptide metabolic process"/>
    <property type="evidence" value="ECO:0007669"/>
    <property type="project" value="InterPro"/>
</dbReference>
<sequence length="329" mass="37094">MLRTLLLFISLVMIAQTYTIQKYPFTMPNVKPNVDELYLCTPVRVNYTKNFYIVGFEPKASMNIEHHILLYGCQLPGSSENVWNCGEMVQDVEEEQHNPCKTGSQIIYAWARDAPKLTLPEDVGFKVGGDSSIQYLVLQVHYSHSLDGASDNSGVHLYYTEKPMPKLAGVLLLGTSGYIPGMSVEHMETACTIDEDKKLHPFAFRTHTHQLGRVVSGYLVRRINGKDNWTLLGKRNPQDPQMFYPVMNNVTVALGDQLAARCTMESHRPYVTLIGGTNKHEMCNFYLMYWVENSGPLTKKYCFTSGPPLYYWDGPGGLNNIPDSASSLM</sequence>
<evidence type="ECO:0000256" key="1">
    <source>
        <dbReference type="ARBA" id="ARBA00004613"/>
    </source>
</evidence>
<dbReference type="InterPro" id="IPR036939">
    <property type="entry name" value="Cu2_ascorb_mOase_N_sf"/>
</dbReference>
<dbReference type="GO" id="GO:0016020">
    <property type="term" value="C:membrane"/>
    <property type="evidence" value="ECO:0007669"/>
    <property type="project" value="InterPro"/>
</dbReference>
<dbReference type="PANTHER" id="PTHR10680">
    <property type="entry name" value="PEPTIDYL-GLYCINE ALPHA-AMIDATING MONOOXYGENASE"/>
    <property type="match status" value="1"/>
</dbReference>
<evidence type="ECO:0000259" key="16">
    <source>
        <dbReference type="Pfam" id="PF01082"/>
    </source>
</evidence>
<evidence type="ECO:0000256" key="11">
    <source>
        <dbReference type="ARBA" id="ARBA00023180"/>
    </source>
</evidence>
<evidence type="ECO:0000256" key="6">
    <source>
        <dbReference type="ARBA" id="ARBA00022729"/>
    </source>
</evidence>
<evidence type="ECO:0000256" key="4">
    <source>
        <dbReference type="ARBA" id="ARBA00022525"/>
    </source>
</evidence>
<dbReference type="InterPro" id="IPR000323">
    <property type="entry name" value="Cu2_ascorb_mOase_N"/>
</dbReference>
<evidence type="ECO:0000256" key="2">
    <source>
        <dbReference type="ARBA" id="ARBA00010676"/>
    </source>
</evidence>
<feature type="binding site" evidence="13">
    <location>
        <position position="67"/>
    </location>
    <ligand>
        <name>Cu(2+)</name>
        <dbReference type="ChEBI" id="CHEBI:29036"/>
        <label>1</label>
        <note>catalytic</note>
    </ligand>
</feature>
<comment type="subcellular location">
    <subcellularLocation>
        <location evidence="1">Secreted</location>
    </subcellularLocation>
</comment>
<feature type="binding site" evidence="13">
    <location>
        <position position="141"/>
    </location>
    <ligand>
        <name>Cu(2+)</name>
        <dbReference type="ChEBI" id="CHEBI:29036"/>
        <label>1</label>
        <note>catalytic</note>
    </ligand>
</feature>
<dbReference type="PROSITE" id="PS00085">
    <property type="entry name" value="CU2_MONOOXYGENASE_2"/>
    <property type="match status" value="1"/>
</dbReference>
<dbReference type="EC" id="1.14.17.3" evidence="3"/>
<name>A0A2K8JLU2_PRIPG</name>
<evidence type="ECO:0000313" key="18">
    <source>
        <dbReference type="EMBL" id="ATU82769.1"/>
    </source>
</evidence>
<dbReference type="FunFam" id="2.60.120.230:FF:000002">
    <property type="entry name" value="Peptidyl-glycine alpha-amidating monooxygenase B"/>
    <property type="match status" value="1"/>
</dbReference>
<evidence type="ECO:0000256" key="14">
    <source>
        <dbReference type="PIRSR" id="PIRSR600720-3"/>
    </source>
</evidence>
<dbReference type="FunFam" id="2.60.120.310:FF:000005">
    <property type="entry name" value="Peptidylglycine alpha-hydroxylating monooxygenase"/>
    <property type="match status" value="1"/>
</dbReference>
<evidence type="ECO:0000256" key="9">
    <source>
        <dbReference type="ARBA" id="ARBA00023033"/>
    </source>
</evidence>
<dbReference type="InterPro" id="IPR000720">
    <property type="entry name" value="PHM/PAL"/>
</dbReference>
<feature type="domain" description="Copper type II ascorbate-dependent monooxygenase N-terminal" evidence="16">
    <location>
        <begin position="25"/>
        <end position="145"/>
    </location>
</feature>
<dbReference type="Gene3D" id="2.60.120.310">
    <property type="entry name" value="Copper type II, ascorbate-dependent monooxygenase, N-terminal domain"/>
    <property type="match status" value="1"/>
</dbReference>
<evidence type="ECO:0000256" key="5">
    <source>
        <dbReference type="ARBA" id="ARBA00022723"/>
    </source>
</evidence>
<feature type="disulfide bond" evidence="14">
    <location>
        <begin position="262"/>
        <end position="283"/>
    </location>
</feature>
<keyword evidence="6 15" id="KW-0732">Signal</keyword>
<evidence type="ECO:0000256" key="3">
    <source>
        <dbReference type="ARBA" id="ARBA00012689"/>
    </source>
</evidence>
<feature type="disulfide bond" evidence="14">
    <location>
        <begin position="191"/>
        <end position="302"/>
    </location>
</feature>
<feature type="binding site" evidence="13">
    <location>
        <position position="207"/>
    </location>
    <ligand>
        <name>Cu(2+)</name>
        <dbReference type="ChEBI" id="CHEBI:29036"/>
        <label>1</label>
        <note>catalytic</note>
    </ligand>
</feature>
<feature type="binding site" evidence="13">
    <location>
        <position position="282"/>
    </location>
    <ligand>
        <name>Cu(2+)</name>
        <dbReference type="ChEBI" id="CHEBI:29036"/>
        <label>1</label>
        <note>catalytic</note>
    </ligand>
</feature>
<keyword evidence="9" id="KW-0503">Monooxygenase</keyword>
<organism evidence="18">
    <name type="scientific">Pristhesancus plagipennis</name>
    <name type="common">Common assassin bug</name>
    <dbReference type="NCBI Taxonomy" id="1955184"/>
    <lineage>
        <taxon>Eukaryota</taxon>
        <taxon>Metazoa</taxon>
        <taxon>Ecdysozoa</taxon>
        <taxon>Arthropoda</taxon>
        <taxon>Hexapoda</taxon>
        <taxon>Insecta</taxon>
        <taxon>Pterygota</taxon>
        <taxon>Neoptera</taxon>
        <taxon>Paraneoptera</taxon>
        <taxon>Hemiptera</taxon>
        <taxon>Heteroptera</taxon>
        <taxon>Panheteroptera</taxon>
        <taxon>Cimicomorpha</taxon>
        <taxon>Reduviidae</taxon>
        <taxon>Harpactorinae</taxon>
        <taxon>Harpactorini</taxon>
        <taxon>Pristhesancus</taxon>
    </lineage>
</organism>
<dbReference type="InterPro" id="IPR014784">
    <property type="entry name" value="Cu2_ascorb_mOase-like_C"/>
</dbReference>
<proteinExistence type="evidence at transcript level"/>
<dbReference type="Pfam" id="PF03712">
    <property type="entry name" value="Cu2_monoox_C"/>
    <property type="match status" value="1"/>
</dbReference>
<feature type="domain" description="Copper type II ascorbate-dependent monooxygenase C-terminal" evidence="17">
    <location>
        <begin position="167"/>
        <end position="313"/>
    </location>
</feature>
<protein>
    <recommendedName>
        <fullName evidence="3">peptidylglycine monooxygenase</fullName>
        <ecNumber evidence="3">1.14.17.3</ecNumber>
    </recommendedName>
</protein>
<feature type="binding site" evidence="13">
    <location>
        <position position="66"/>
    </location>
    <ligand>
        <name>Cu(2+)</name>
        <dbReference type="ChEBI" id="CHEBI:29036"/>
        <label>1</label>
        <note>catalytic</note>
    </ligand>
</feature>
<keyword evidence="4" id="KW-0964">Secreted</keyword>
<dbReference type="SUPFAM" id="SSF49742">
    <property type="entry name" value="PHM/PNGase F"/>
    <property type="match status" value="2"/>
</dbReference>
<evidence type="ECO:0000256" key="15">
    <source>
        <dbReference type="SAM" id="SignalP"/>
    </source>
</evidence>
<evidence type="ECO:0000256" key="13">
    <source>
        <dbReference type="PIRSR" id="PIRSR600720-2"/>
    </source>
</evidence>
<keyword evidence="11" id="KW-0325">Glycoprotein</keyword>
<dbReference type="PRINTS" id="PR00790">
    <property type="entry name" value="PAMONOXGNASE"/>
</dbReference>
<keyword evidence="5 13" id="KW-0479">Metal-binding</keyword>
<evidence type="ECO:0000259" key="17">
    <source>
        <dbReference type="Pfam" id="PF03712"/>
    </source>
</evidence>
<evidence type="ECO:0000256" key="7">
    <source>
        <dbReference type="ARBA" id="ARBA00023002"/>
    </source>
</evidence>
<dbReference type="GO" id="GO:0005576">
    <property type="term" value="C:extracellular region"/>
    <property type="evidence" value="ECO:0007669"/>
    <property type="project" value="UniProtKB-SubCell"/>
</dbReference>
<feature type="binding site" evidence="13">
    <location>
        <position position="209"/>
    </location>
    <ligand>
        <name>Cu(2+)</name>
        <dbReference type="ChEBI" id="CHEBI:29036"/>
        <label>1</label>
        <note>catalytic</note>
    </ligand>
</feature>
<reference evidence="18" key="1">
    <citation type="submission" date="2016-10" db="EMBL/GenBank/DDBJ databases">
        <title>The assassin bug Pristhesancus plagipennis produces two different types of venom.</title>
        <authorList>
            <person name="Walker A.A."/>
            <person name="Herzig V."/>
            <person name="Jin J."/>
            <person name="Fry B.G."/>
            <person name="King G.F."/>
        </authorList>
    </citation>
    <scope>NUCLEOTIDE SEQUENCE</scope>
    <source>
        <tissue evidence="18">Venom/labial glands</tissue>
    </source>
</reference>
<evidence type="ECO:0000256" key="10">
    <source>
        <dbReference type="ARBA" id="ARBA00023157"/>
    </source>
</evidence>
<feature type="chain" id="PRO_5014778321" description="peptidylglycine monooxygenase" evidence="15">
    <location>
        <begin position="18"/>
        <end position="329"/>
    </location>
</feature>
<keyword evidence="8 13" id="KW-0186">Copper</keyword>
<keyword evidence="10 14" id="KW-1015">Disulfide bond</keyword>
<evidence type="ECO:0000256" key="8">
    <source>
        <dbReference type="ARBA" id="ARBA00023008"/>
    </source>
</evidence>
<comment type="catalytic activity">
    <reaction evidence="12">
        <text>a [peptide]-C-terminal glycine + 2 L-ascorbate + O2 = a [peptide]-C-terminal (2S)-2-hydroxyglycine + 2 monodehydro-L-ascorbate radical + H2O</text>
        <dbReference type="Rhea" id="RHEA:21452"/>
        <dbReference type="Rhea" id="RHEA-COMP:13486"/>
        <dbReference type="Rhea" id="RHEA-COMP:15321"/>
        <dbReference type="ChEBI" id="CHEBI:15377"/>
        <dbReference type="ChEBI" id="CHEBI:15379"/>
        <dbReference type="ChEBI" id="CHEBI:38290"/>
        <dbReference type="ChEBI" id="CHEBI:59513"/>
        <dbReference type="ChEBI" id="CHEBI:137000"/>
        <dbReference type="ChEBI" id="CHEBI:142768"/>
        <dbReference type="EC" id="1.14.17.3"/>
    </reaction>
</comment>
<dbReference type="AlphaFoldDB" id="A0A2K8JLU2"/>
<feature type="disulfide bond" evidence="14">
    <location>
        <begin position="73"/>
        <end position="100"/>
    </location>
</feature>
<feature type="disulfide bond" evidence="14">
    <location>
        <begin position="40"/>
        <end position="85"/>
    </location>
</feature>
<comment type="cofactor">
    <cofactor evidence="13">
        <name>Cu(2+)</name>
        <dbReference type="ChEBI" id="CHEBI:29036"/>
    </cofactor>
    <text evidence="13">Binds 2 Cu(2+) ions per subunit.</text>
</comment>
<feature type="signal peptide" evidence="15">
    <location>
        <begin position="1"/>
        <end position="17"/>
    </location>
</feature>
<dbReference type="EMBL" id="KY031018">
    <property type="protein sequence ID" value="ATU82769.1"/>
    <property type="molecule type" value="mRNA"/>
</dbReference>
<dbReference type="Gene3D" id="2.60.120.230">
    <property type="match status" value="1"/>
</dbReference>
<dbReference type="PANTHER" id="PTHR10680:SF14">
    <property type="entry name" value="PEPTIDYL-GLYCINE ALPHA-AMIDATING MONOOXYGENASE"/>
    <property type="match status" value="1"/>
</dbReference>
<dbReference type="GO" id="GO:0005507">
    <property type="term" value="F:copper ion binding"/>
    <property type="evidence" value="ECO:0007669"/>
    <property type="project" value="InterPro"/>
</dbReference>
<evidence type="ECO:0000256" key="12">
    <source>
        <dbReference type="ARBA" id="ARBA00048431"/>
    </source>
</evidence>